<dbReference type="SUPFAM" id="SSF53720">
    <property type="entry name" value="ALDH-like"/>
    <property type="match status" value="1"/>
</dbReference>
<proteinExistence type="predicted"/>
<comment type="caution">
    <text evidence="2">The sequence shown here is derived from an EMBL/GenBank/DDBJ whole genome shotgun (WGS) entry which is preliminary data.</text>
</comment>
<evidence type="ECO:0000313" key="2">
    <source>
        <dbReference type="EMBL" id="KAJ1927183.1"/>
    </source>
</evidence>
<dbReference type="InterPro" id="IPR010061">
    <property type="entry name" value="MeMal-semiAld_DH"/>
</dbReference>
<dbReference type="Gene3D" id="3.40.309.10">
    <property type="entry name" value="Aldehyde Dehydrogenase, Chain A, domain 2"/>
    <property type="match status" value="1"/>
</dbReference>
<organism evidence="2 3">
    <name type="scientific">Tieghemiomyces parasiticus</name>
    <dbReference type="NCBI Taxonomy" id="78921"/>
    <lineage>
        <taxon>Eukaryota</taxon>
        <taxon>Fungi</taxon>
        <taxon>Fungi incertae sedis</taxon>
        <taxon>Zoopagomycota</taxon>
        <taxon>Kickxellomycotina</taxon>
        <taxon>Dimargaritomycetes</taxon>
        <taxon>Dimargaritales</taxon>
        <taxon>Dimargaritaceae</taxon>
        <taxon>Tieghemiomyces</taxon>
    </lineage>
</organism>
<evidence type="ECO:0000259" key="1">
    <source>
        <dbReference type="Pfam" id="PF00171"/>
    </source>
</evidence>
<accession>A0A9W8ADG4</accession>
<dbReference type="OrthoDB" id="310895at2759"/>
<dbReference type="FunFam" id="3.40.309.10:FF:000002">
    <property type="entry name" value="Methylmalonate-semialdehyde dehydrogenase (Acylating)"/>
    <property type="match status" value="1"/>
</dbReference>
<dbReference type="Gene3D" id="3.40.605.10">
    <property type="entry name" value="Aldehyde Dehydrogenase, Chain A, domain 1"/>
    <property type="match status" value="1"/>
</dbReference>
<sequence>MAANTSTTVPHLTNWVNNEAKVCVAGSDVSYLAVTTPHTGATIARVPLSHAADVDEAVGAAQAAYPGWSGRTFKDRAQFLLRFYRVLTDHLDELAVLIVSEHGKTRDEAVGEIKKGLETLEYAISLPQTAAGRILEVSRGVTCHDTRVPLGVVASVVPFNFPFMVPFWTLPIALGCGNTFVLKPSEKVPLTMDLVARLAAGVFPPGVLNLVHGDKDVVRPLLEHPQVRAVTFVGTTKVAELVSRECRALNKRCLALGGAKNHLVAMPDCDVELTAQDVVNSYTGCAGQRCMAASVLLVVGSQPQLVEAIIAKSRALRPGSGPREVGPVIDHASRDRILDYIKLSAKDGAELLVDGRTHPDFAQIATTCPEGSWVGPTVILHRQPADAALHDEIFGPVLSILQVDTPEQALAIENANPYGNAACIYTTSGAVAQHFTGRFRAGMIGVNIGVPVPREPFSFGGIEASKFGDMDITGDGGIEFFTYRRKVTTKWGAPVEKSWLN</sequence>
<dbReference type="GO" id="GO:0006210">
    <property type="term" value="P:thymine catabolic process"/>
    <property type="evidence" value="ECO:0007669"/>
    <property type="project" value="TreeGrafter"/>
</dbReference>
<dbReference type="EMBL" id="JANBPT010000130">
    <property type="protein sequence ID" value="KAJ1927183.1"/>
    <property type="molecule type" value="Genomic_DNA"/>
</dbReference>
<protein>
    <submittedName>
        <fullName evidence="2">Aldehyde dehydrogenase (NADP(+)) ald6</fullName>
    </submittedName>
</protein>
<dbReference type="InterPro" id="IPR016161">
    <property type="entry name" value="Ald_DH/histidinol_DH"/>
</dbReference>
<dbReference type="AlphaFoldDB" id="A0A9W8ADG4"/>
<dbReference type="GO" id="GO:0004491">
    <property type="term" value="F:methylmalonate-semialdehyde dehydrogenase (acylating, NAD) activity"/>
    <property type="evidence" value="ECO:0007669"/>
    <property type="project" value="InterPro"/>
</dbReference>
<dbReference type="PANTHER" id="PTHR43866:SF4">
    <property type="entry name" value="MALONATE-SEMIALDEHYDE DEHYDROGENASE"/>
    <property type="match status" value="1"/>
</dbReference>
<dbReference type="InterPro" id="IPR015590">
    <property type="entry name" value="Aldehyde_DH_dom"/>
</dbReference>
<gene>
    <name evidence="2" type="primary">ALD6_1</name>
    <name evidence="2" type="ORF">IWQ60_003149</name>
</gene>
<dbReference type="GO" id="GO:0006574">
    <property type="term" value="P:L-valine catabolic process"/>
    <property type="evidence" value="ECO:0007669"/>
    <property type="project" value="TreeGrafter"/>
</dbReference>
<keyword evidence="3" id="KW-1185">Reference proteome</keyword>
<name>A0A9W8ADG4_9FUNG</name>
<dbReference type="PANTHER" id="PTHR43866">
    <property type="entry name" value="MALONATE-SEMIALDEHYDE DEHYDROGENASE"/>
    <property type="match status" value="1"/>
</dbReference>
<feature type="domain" description="Aldehyde dehydrogenase" evidence="1">
    <location>
        <begin position="30"/>
        <end position="486"/>
    </location>
</feature>
<dbReference type="Proteomes" id="UP001150569">
    <property type="component" value="Unassembled WGS sequence"/>
</dbReference>
<dbReference type="NCBIfam" id="TIGR01722">
    <property type="entry name" value="MMSDH"/>
    <property type="match status" value="1"/>
</dbReference>
<dbReference type="InterPro" id="IPR016163">
    <property type="entry name" value="Ald_DH_C"/>
</dbReference>
<dbReference type="InterPro" id="IPR016162">
    <property type="entry name" value="Ald_DH_N"/>
</dbReference>
<evidence type="ECO:0000313" key="3">
    <source>
        <dbReference type="Proteomes" id="UP001150569"/>
    </source>
</evidence>
<dbReference type="Pfam" id="PF00171">
    <property type="entry name" value="Aldedh"/>
    <property type="match status" value="1"/>
</dbReference>
<reference evidence="2" key="1">
    <citation type="submission" date="2022-07" db="EMBL/GenBank/DDBJ databases">
        <title>Phylogenomic reconstructions and comparative analyses of Kickxellomycotina fungi.</title>
        <authorList>
            <person name="Reynolds N.K."/>
            <person name="Stajich J.E."/>
            <person name="Barry K."/>
            <person name="Grigoriev I.V."/>
            <person name="Crous P."/>
            <person name="Smith M.E."/>
        </authorList>
    </citation>
    <scope>NUCLEOTIDE SEQUENCE</scope>
    <source>
        <strain evidence="2">RSA 861</strain>
    </source>
</reference>